<dbReference type="GO" id="GO:0009805">
    <property type="term" value="P:coumarin biosynthetic process"/>
    <property type="evidence" value="ECO:0007669"/>
    <property type="project" value="UniProtKB-ARBA"/>
</dbReference>
<gene>
    <name evidence="11" type="ORF">POM88_029488</name>
</gene>
<evidence type="ECO:0000256" key="7">
    <source>
        <dbReference type="ARBA" id="ARBA00023033"/>
    </source>
</evidence>
<accession>A0AAD8HU66</accession>
<evidence type="ECO:0000256" key="3">
    <source>
        <dbReference type="ARBA" id="ARBA00022617"/>
    </source>
</evidence>
<dbReference type="InterPro" id="IPR001128">
    <property type="entry name" value="Cyt_P450"/>
</dbReference>
<dbReference type="EMBL" id="JAUIZM010000007">
    <property type="protein sequence ID" value="KAK1373295.1"/>
    <property type="molecule type" value="Genomic_DNA"/>
</dbReference>
<proteinExistence type="inferred from homology"/>
<dbReference type="Gene3D" id="1.10.630.10">
    <property type="entry name" value="Cytochrome P450"/>
    <property type="match status" value="1"/>
</dbReference>
<comment type="cofactor">
    <cofactor evidence="1 8">
        <name>heme</name>
        <dbReference type="ChEBI" id="CHEBI:30413"/>
    </cofactor>
</comment>
<dbReference type="GO" id="GO:0020037">
    <property type="term" value="F:heme binding"/>
    <property type="evidence" value="ECO:0007669"/>
    <property type="project" value="InterPro"/>
</dbReference>
<dbReference type="PANTHER" id="PTHR47946:SF23">
    <property type="entry name" value="CYTOCHROME P450 78A9"/>
    <property type="match status" value="1"/>
</dbReference>
<dbReference type="PRINTS" id="PR00385">
    <property type="entry name" value="P450"/>
</dbReference>
<sequence>MASQAESLWVIILASKCKDFICQNYYPFIFLIVFICFSWLTLSFLYWTFPGGPAWGKHYFWSKYYSNPIPGPRGFPVVGSMNLMADLAHQHLEAMAKVLKAKRVMALSIGETRLIVTSDPDVAKEILNSCVFSDRPVKETAYSLMFNRAIGFAPYGVYWRTLRRIAATHIFCPKQMIISEAQRSRIATQIVREIGRQSKEVIGKCFEIRKLLKRASLCNMMSLVFGRDYVVEELYCINNSEAAELSRLVEEGYDLLGQLNWSDHLPWISSFDPQNIRVRCSKLAPQVYRLVTRIISEHRASALKKLPTETSRAFVDVLLAQHLNNLSEADMVAVLWEMIFRGTDTVAVIIEWILARMVLHPTIQAKVHEELNRVVGQSRAITESDVSALVYLGAVVNEAFRLHPPGPLLSWARLATTDTTIDGYHVPAGTTAMVNMWAITRDPSVWTDPLSFTPERFMTKHSPDDDFSMMGSDLRLAPFGSGIRICPGRFLGLTTVTFWVASILHKFEILQSDHNPVDLSEVLRLSCEKANPLVAKFLPRRRYVSHW</sequence>
<evidence type="ECO:0000256" key="4">
    <source>
        <dbReference type="ARBA" id="ARBA00022723"/>
    </source>
</evidence>
<evidence type="ECO:0000313" key="12">
    <source>
        <dbReference type="Proteomes" id="UP001237642"/>
    </source>
</evidence>
<keyword evidence="10" id="KW-0812">Transmembrane</keyword>
<dbReference type="InterPro" id="IPR036396">
    <property type="entry name" value="Cyt_P450_sf"/>
</dbReference>
<keyword evidence="12" id="KW-1185">Reference proteome</keyword>
<reference evidence="11" key="2">
    <citation type="submission" date="2023-05" db="EMBL/GenBank/DDBJ databases">
        <authorList>
            <person name="Schelkunov M.I."/>
        </authorList>
    </citation>
    <scope>NUCLEOTIDE SEQUENCE</scope>
    <source>
        <strain evidence="11">Hsosn_3</strain>
        <tissue evidence="11">Leaf</tissue>
    </source>
</reference>
<dbReference type="Pfam" id="PF00067">
    <property type="entry name" value="p450"/>
    <property type="match status" value="1"/>
</dbReference>
<evidence type="ECO:0000313" key="11">
    <source>
        <dbReference type="EMBL" id="KAK1373295.1"/>
    </source>
</evidence>
<dbReference type="PROSITE" id="PS00086">
    <property type="entry name" value="CYTOCHROME_P450"/>
    <property type="match status" value="1"/>
</dbReference>
<evidence type="ECO:0000256" key="10">
    <source>
        <dbReference type="SAM" id="Phobius"/>
    </source>
</evidence>
<keyword evidence="7 9" id="KW-0503">Monooxygenase</keyword>
<evidence type="ECO:0000256" key="1">
    <source>
        <dbReference type="ARBA" id="ARBA00001971"/>
    </source>
</evidence>
<comment type="similarity">
    <text evidence="2 9">Belongs to the cytochrome P450 family.</text>
</comment>
<keyword evidence="10" id="KW-0472">Membrane</keyword>
<protein>
    <submittedName>
        <fullName evidence="11">Cytochrome P450, family 78, subfamily A, polypeptide 6</fullName>
    </submittedName>
</protein>
<name>A0AAD8HU66_9APIA</name>
<dbReference type="PRINTS" id="PR00463">
    <property type="entry name" value="EP450I"/>
</dbReference>
<evidence type="ECO:0000256" key="8">
    <source>
        <dbReference type="PIRSR" id="PIRSR602401-1"/>
    </source>
</evidence>
<dbReference type="AlphaFoldDB" id="A0AAD8HU66"/>
<keyword evidence="6 8" id="KW-0408">Iron</keyword>
<comment type="caution">
    <text evidence="11">The sequence shown here is derived from an EMBL/GenBank/DDBJ whole genome shotgun (WGS) entry which is preliminary data.</text>
</comment>
<evidence type="ECO:0000256" key="2">
    <source>
        <dbReference type="ARBA" id="ARBA00010617"/>
    </source>
</evidence>
<dbReference type="InterPro" id="IPR002401">
    <property type="entry name" value="Cyt_P450_E_grp-I"/>
</dbReference>
<feature type="binding site" description="axial binding residue" evidence="8">
    <location>
        <position position="486"/>
    </location>
    <ligand>
        <name>heme</name>
        <dbReference type="ChEBI" id="CHEBI:30413"/>
    </ligand>
    <ligandPart>
        <name>Fe</name>
        <dbReference type="ChEBI" id="CHEBI:18248"/>
    </ligandPart>
</feature>
<dbReference type="InterPro" id="IPR051996">
    <property type="entry name" value="Cytochrome_P450_78A"/>
</dbReference>
<evidence type="ECO:0000256" key="6">
    <source>
        <dbReference type="ARBA" id="ARBA00023004"/>
    </source>
</evidence>
<dbReference type="FunFam" id="1.10.630.10:FF:000016">
    <property type="entry name" value="Cytochrome P450 78A5"/>
    <property type="match status" value="1"/>
</dbReference>
<dbReference type="GO" id="GO:0005506">
    <property type="term" value="F:iron ion binding"/>
    <property type="evidence" value="ECO:0007669"/>
    <property type="project" value="InterPro"/>
</dbReference>
<organism evidence="11 12">
    <name type="scientific">Heracleum sosnowskyi</name>
    <dbReference type="NCBI Taxonomy" id="360622"/>
    <lineage>
        <taxon>Eukaryota</taxon>
        <taxon>Viridiplantae</taxon>
        <taxon>Streptophyta</taxon>
        <taxon>Embryophyta</taxon>
        <taxon>Tracheophyta</taxon>
        <taxon>Spermatophyta</taxon>
        <taxon>Magnoliopsida</taxon>
        <taxon>eudicotyledons</taxon>
        <taxon>Gunneridae</taxon>
        <taxon>Pentapetalae</taxon>
        <taxon>asterids</taxon>
        <taxon>campanulids</taxon>
        <taxon>Apiales</taxon>
        <taxon>Apiaceae</taxon>
        <taxon>Apioideae</taxon>
        <taxon>apioid superclade</taxon>
        <taxon>Tordylieae</taxon>
        <taxon>Tordyliinae</taxon>
        <taxon>Heracleum</taxon>
    </lineage>
</organism>
<keyword evidence="4 8" id="KW-0479">Metal-binding</keyword>
<keyword evidence="5 9" id="KW-0560">Oxidoreductase</keyword>
<reference evidence="11" key="1">
    <citation type="submission" date="2023-02" db="EMBL/GenBank/DDBJ databases">
        <title>Genome of toxic invasive species Heracleum sosnowskyi carries increased number of genes despite the absence of recent whole-genome duplications.</title>
        <authorList>
            <person name="Schelkunov M."/>
            <person name="Shtratnikova V."/>
            <person name="Makarenko M."/>
            <person name="Klepikova A."/>
            <person name="Omelchenko D."/>
            <person name="Novikova G."/>
            <person name="Obukhova E."/>
            <person name="Bogdanov V."/>
            <person name="Penin A."/>
            <person name="Logacheva M."/>
        </authorList>
    </citation>
    <scope>NUCLEOTIDE SEQUENCE</scope>
    <source>
        <strain evidence="11">Hsosn_3</strain>
        <tissue evidence="11">Leaf</tissue>
    </source>
</reference>
<keyword evidence="3 8" id="KW-0349">Heme</keyword>
<evidence type="ECO:0000256" key="9">
    <source>
        <dbReference type="RuleBase" id="RU000461"/>
    </source>
</evidence>
<evidence type="ECO:0000256" key="5">
    <source>
        <dbReference type="ARBA" id="ARBA00023002"/>
    </source>
</evidence>
<dbReference type="SUPFAM" id="SSF48264">
    <property type="entry name" value="Cytochrome P450"/>
    <property type="match status" value="1"/>
</dbReference>
<dbReference type="GO" id="GO:0016705">
    <property type="term" value="F:oxidoreductase activity, acting on paired donors, with incorporation or reduction of molecular oxygen"/>
    <property type="evidence" value="ECO:0007669"/>
    <property type="project" value="InterPro"/>
</dbReference>
<dbReference type="InterPro" id="IPR017972">
    <property type="entry name" value="Cyt_P450_CS"/>
</dbReference>
<feature type="transmembrane region" description="Helical" evidence="10">
    <location>
        <begin position="25"/>
        <end position="47"/>
    </location>
</feature>
<dbReference type="PANTHER" id="PTHR47946">
    <property type="entry name" value="CYTOCHROME P450 78A7-RELATED"/>
    <property type="match status" value="1"/>
</dbReference>
<dbReference type="GO" id="GO:0004497">
    <property type="term" value="F:monooxygenase activity"/>
    <property type="evidence" value="ECO:0007669"/>
    <property type="project" value="UniProtKB-KW"/>
</dbReference>
<keyword evidence="10" id="KW-1133">Transmembrane helix</keyword>
<dbReference type="Proteomes" id="UP001237642">
    <property type="component" value="Unassembled WGS sequence"/>
</dbReference>